<feature type="region of interest" description="Disordered" evidence="2">
    <location>
        <begin position="300"/>
        <end position="329"/>
    </location>
</feature>
<feature type="region of interest" description="Disordered" evidence="2">
    <location>
        <begin position="214"/>
        <end position="288"/>
    </location>
</feature>
<dbReference type="EMBL" id="ML978066">
    <property type="protein sequence ID" value="KAF2021957.1"/>
    <property type="molecule type" value="Genomic_DNA"/>
</dbReference>
<dbReference type="SUPFAM" id="SSF57667">
    <property type="entry name" value="beta-beta-alpha zinc fingers"/>
    <property type="match status" value="1"/>
</dbReference>
<dbReference type="SMART" id="SM00355">
    <property type="entry name" value="ZnF_C2H2"/>
    <property type="match status" value="3"/>
</dbReference>
<feature type="compositionally biased region" description="Basic residues" evidence="2">
    <location>
        <begin position="51"/>
        <end position="64"/>
    </location>
</feature>
<dbReference type="Proteomes" id="UP000799778">
    <property type="component" value="Unassembled WGS sequence"/>
</dbReference>
<feature type="region of interest" description="Disordered" evidence="2">
    <location>
        <begin position="1"/>
        <end position="167"/>
    </location>
</feature>
<dbReference type="GO" id="GO:0006357">
    <property type="term" value="P:regulation of transcription by RNA polymerase II"/>
    <property type="evidence" value="ECO:0007669"/>
    <property type="project" value="TreeGrafter"/>
</dbReference>
<feature type="compositionally biased region" description="Low complexity" evidence="2">
    <location>
        <begin position="38"/>
        <end position="50"/>
    </location>
</feature>
<sequence length="714" mass="78183">MSQIYQEYDAAPRSPGLEPFNPKCEPWTQPLPEITTTIVISSNDNVSSPSSRKRRGRSNRRRKTQASLSDTVLLRYLGPNNPEVAQIASEDPLDDNSGPESEDESDESDGEAMLESSTTLPATLEPSAHARSTHEVSALQATAQKALEDSNGFAQSVPTKDATSNHRDSVVSIDAGSLRSLPPLDASAAPGLTNGALPGLDKPVPGRNSISALAENSLPLPTRERNGSIANNFARGQSPGASPHLRKLSIPSSRALPSHTLPALQPPHSPLQDSANSPNRERRLPSIKHINDIADTVISERQEQGRSNSLAHRQSVSSSNQSPTTRHLSISSLSPAATLPPLNATSPISAASETTSKDLFLRTGGSQTGLFSPRRPSQASDLQSNHEYQSSDGLSPSSQPTPIETRVHRMSIDSTLTTRQLPPFGGPIIQHVPPHGTSGYKCDYPGCTAQSFQTQYLLNSHANVHSQSRPHYCPVQGCLRAEGGKGFKRKNEMIRHGLVHASPGYVCPFCPDREHKYPRPDNLQRHVRVHHVDKHKDDELLREVLSQRPEGGPRGRRRRRCPVLSQKLLPSHNQQPLVALGIFNGVIGHTIRRPVYPGGTTLVFDPVYVLTGVDQPNGIANETEFWLPFVYVLFFTSPHGAFITNLGFILHMSHYFRTPTVTTLLRFGLRFSLRCTRALGCYQGGTHTLSYFMLHLDAVELLFRFLSFLYCSTA</sequence>
<feature type="compositionally biased region" description="Polar residues" evidence="2">
    <location>
        <begin position="344"/>
        <end position="354"/>
    </location>
</feature>
<feature type="domain" description="C2H2-type" evidence="3">
    <location>
        <begin position="440"/>
        <end position="470"/>
    </location>
</feature>
<evidence type="ECO:0000313" key="5">
    <source>
        <dbReference type="Proteomes" id="UP000799778"/>
    </source>
</evidence>
<dbReference type="OrthoDB" id="6077919at2759"/>
<dbReference type="InterPro" id="IPR051061">
    <property type="entry name" value="Zinc_finger_trans_reg"/>
</dbReference>
<keyword evidence="1" id="KW-0862">Zinc</keyword>
<dbReference type="InterPro" id="IPR013087">
    <property type="entry name" value="Znf_C2H2_type"/>
</dbReference>
<organism evidence="4 5">
    <name type="scientific">Aaosphaeria arxii CBS 175.79</name>
    <dbReference type="NCBI Taxonomy" id="1450172"/>
    <lineage>
        <taxon>Eukaryota</taxon>
        <taxon>Fungi</taxon>
        <taxon>Dikarya</taxon>
        <taxon>Ascomycota</taxon>
        <taxon>Pezizomycotina</taxon>
        <taxon>Dothideomycetes</taxon>
        <taxon>Pleosporomycetidae</taxon>
        <taxon>Pleosporales</taxon>
        <taxon>Pleosporales incertae sedis</taxon>
        <taxon>Aaosphaeria</taxon>
    </lineage>
</organism>
<dbReference type="InterPro" id="IPR036236">
    <property type="entry name" value="Znf_C2H2_sf"/>
</dbReference>
<feature type="region of interest" description="Disordered" evidence="2">
    <location>
        <begin position="344"/>
        <end position="403"/>
    </location>
</feature>
<dbReference type="PANTHER" id="PTHR46179">
    <property type="entry name" value="ZINC FINGER PROTEIN"/>
    <property type="match status" value="1"/>
</dbReference>
<feature type="compositionally biased region" description="Basic and acidic residues" evidence="2">
    <location>
        <begin position="279"/>
        <end position="288"/>
    </location>
</feature>
<dbReference type="PROSITE" id="PS50157">
    <property type="entry name" value="ZINC_FINGER_C2H2_2"/>
    <property type="match status" value="1"/>
</dbReference>
<dbReference type="AlphaFoldDB" id="A0A6A5YAB2"/>
<evidence type="ECO:0000256" key="2">
    <source>
        <dbReference type="SAM" id="MobiDB-lite"/>
    </source>
</evidence>
<feature type="compositionally biased region" description="Polar residues" evidence="2">
    <location>
        <begin position="305"/>
        <end position="329"/>
    </location>
</feature>
<evidence type="ECO:0000313" key="4">
    <source>
        <dbReference type="EMBL" id="KAF2021957.1"/>
    </source>
</evidence>
<dbReference type="GO" id="GO:0008270">
    <property type="term" value="F:zinc ion binding"/>
    <property type="evidence" value="ECO:0007669"/>
    <property type="project" value="UniProtKB-KW"/>
</dbReference>
<protein>
    <recommendedName>
        <fullName evidence="3">C2H2-type domain-containing protein</fullName>
    </recommendedName>
</protein>
<keyword evidence="1" id="KW-0863">Zinc-finger</keyword>
<proteinExistence type="predicted"/>
<dbReference type="RefSeq" id="XP_033390296.1">
    <property type="nucleotide sequence ID" value="XM_033525671.1"/>
</dbReference>
<dbReference type="GeneID" id="54283068"/>
<evidence type="ECO:0000259" key="3">
    <source>
        <dbReference type="PROSITE" id="PS50157"/>
    </source>
</evidence>
<name>A0A6A5YAB2_9PLEO</name>
<dbReference type="GO" id="GO:0005634">
    <property type="term" value="C:nucleus"/>
    <property type="evidence" value="ECO:0007669"/>
    <property type="project" value="TreeGrafter"/>
</dbReference>
<feature type="compositionally biased region" description="Polar residues" evidence="2">
    <location>
        <begin position="152"/>
        <end position="162"/>
    </location>
</feature>
<dbReference type="Gene3D" id="3.30.160.60">
    <property type="entry name" value="Classic Zinc Finger"/>
    <property type="match status" value="2"/>
</dbReference>
<accession>A0A6A5YAB2</accession>
<feature type="compositionally biased region" description="Polar residues" evidence="2">
    <location>
        <begin position="364"/>
        <end position="402"/>
    </location>
</feature>
<gene>
    <name evidence="4" type="ORF">BU24DRAFT_404888</name>
</gene>
<evidence type="ECO:0000256" key="1">
    <source>
        <dbReference type="PROSITE-ProRule" id="PRU00042"/>
    </source>
</evidence>
<dbReference type="PANTHER" id="PTHR46179:SF19">
    <property type="entry name" value="C2H2 FINGER DOMAIN TRANSCRIPTION FACTOR (EUROFUNG)-RELATED"/>
    <property type="match status" value="1"/>
</dbReference>
<reference evidence="4" key="1">
    <citation type="journal article" date="2020" name="Stud. Mycol.">
        <title>101 Dothideomycetes genomes: a test case for predicting lifestyles and emergence of pathogens.</title>
        <authorList>
            <person name="Haridas S."/>
            <person name="Albert R."/>
            <person name="Binder M."/>
            <person name="Bloem J."/>
            <person name="Labutti K."/>
            <person name="Salamov A."/>
            <person name="Andreopoulos B."/>
            <person name="Baker S."/>
            <person name="Barry K."/>
            <person name="Bills G."/>
            <person name="Bluhm B."/>
            <person name="Cannon C."/>
            <person name="Castanera R."/>
            <person name="Culley D."/>
            <person name="Daum C."/>
            <person name="Ezra D."/>
            <person name="Gonzalez J."/>
            <person name="Henrissat B."/>
            <person name="Kuo A."/>
            <person name="Liang C."/>
            <person name="Lipzen A."/>
            <person name="Lutzoni F."/>
            <person name="Magnuson J."/>
            <person name="Mondo S."/>
            <person name="Nolan M."/>
            <person name="Ohm R."/>
            <person name="Pangilinan J."/>
            <person name="Park H.-J."/>
            <person name="Ramirez L."/>
            <person name="Alfaro M."/>
            <person name="Sun H."/>
            <person name="Tritt A."/>
            <person name="Yoshinaga Y."/>
            <person name="Zwiers L.-H."/>
            <person name="Turgeon B."/>
            <person name="Goodwin S."/>
            <person name="Spatafora J."/>
            <person name="Crous P."/>
            <person name="Grigoriev I."/>
        </authorList>
    </citation>
    <scope>NUCLEOTIDE SEQUENCE</scope>
    <source>
        <strain evidence="4">CBS 175.79</strain>
    </source>
</reference>
<keyword evidence="1" id="KW-0479">Metal-binding</keyword>
<feature type="compositionally biased region" description="Acidic residues" evidence="2">
    <location>
        <begin position="100"/>
        <end position="112"/>
    </location>
</feature>
<keyword evidence="5" id="KW-1185">Reference proteome</keyword>